<keyword evidence="2" id="KW-1185">Reference proteome</keyword>
<proteinExistence type="predicted"/>
<accession>A0A4D6LT80</accession>
<evidence type="ECO:0000313" key="1">
    <source>
        <dbReference type="EMBL" id="QCD91673.1"/>
    </source>
</evidence>
<reference evidence="1 2" key="1">
    <citation type="submission" date="2019-04" db="EMBL/GenBank/DDBJ databases">
        <title>An improved genome assembly and genetic linkage map for asparagus bean, Vigna unguiculata ssp. sesquipedialis.</title>
        <authorList>
            <person name="Xia Q."/>
            <person name="Zhang R."/>
            <person name="Dong Y."/>
        </authorList>
    </citation>
    <scope>NUCLEOTIDE SEQUENCE [LARGE SCALE GENOMIC DNA]</scope>
    <source>
        <tissue evidence="1">Leaf</tissue>
    </source>
</reference>
<sequence length="82" mass="9100">MENQSEINGALTLQTTTVAVHNYPPPTTAGDTHTNPTFHPFSTYLTNYSTSITWFVEMKQLNKPTMSLAAIFQQRAKPEAAV</sequence>
<gene>
    <name evidence="1" type="ORF">DEO72_LG4g2640</name>
</gene>
<dbReference type="EMBL" id="CP039348">
    <property type="protein sequence ID" value="QCD91673.1"/>
    <property type="molecule type" value="Genomic_DNA"/>
</dbReference>
<dbReference type="Proteomes" id="UP000501690">
    <property type="component" value="Linkage Group LG4"/>
</dbReference>
<evidence type="ECO:0000313" key="2">
    <source>
        <dbReference type="Proteomes" id="UP000501690"/>
    </source>
</evidence>
<name>A0A4D6LT80_VIGUN</name>
<dbReference type="AlphaFoldDB" id="A0A4D6LT80"/>
<protein>
    <submittedName>
        <fullName evidence="1">Uncharacterized protein</fullName>
    </submittedName>
</protein>
<organism evidence="1 2">
    <name type="scientific">Vigna unguiculata</name>
    <name type="common">Cowpea</name>
    <dbReference type="NCBI Taxonomy" id="3917"/>
    <lineage>
        <taxon>Eukaryota</taxon>
        <taxon>Viridiplantae</taxon>
        <taxon>Streptophyta</taxon>
        <taxon>Embryophyta</taxon>
        <taxon>Tracheophyta</taxon>
        <taxon>Spermatophyta</taxon>
        <taxon>Magnoliopsida</taxon>
        <taxon>eudicotyledons</taxon>
        <taxon>Gunneridae</taxon>
        <taxon>Pentapetalae</taxon>
        <taxon>rosids</taxon>
        <taxon>fabids</taxon>
        <taxon>Fabales</taxon>
        <taxon>Fabaceae</taxon>
        <taxon>Papilionoideae</taxon>
        <taxon>50 kb inversion clade</taxon>
        <taxon>NPAAA clade</taxon>
        <taxon>indigoferoid/millettioid clade</taxon>
        <taxon>Phaseoleae</taxon>
        <taxon>Vigna</taxon>
    </lineage>
</organism>